<reference evidence="3" key="1">
    <citation type="submission" date="2018-07" db="EMBL/GenBank/DDBJ databases">
        <authorList>
            <person name="Blom J."/>
        </authorList>
    </citation>
    <scope>NUCLEOTIDE SEQUENCE [LARGE SCALE GENOMIC DNA]</scope>
    <source>
        <strain evidence="3">CCOS 864</strain>
    </source>
</reference>
<gene>
    <name evidence="2" type="ORF">CCOS864_05232</name>
</gene>
<proteinExistence type="predicted"/>
<dbReference type="Proteomes" id="UP000255177">
    <property type="component" value="Unassembled WGS sequence"/>
</dbReference>
<name>A0A380T726_9PSED</name>
<keyword evidence="2" id="KW-0449">Lipoprotein</keyword>
<dbReference type="EMBL" id="UIDD01000012">
    <property type="protein sequence ID" value="SUQ65755.1"/>
    <property type="molecule type" value="Genomic_DNA"/>
</dbReference>
<keyword evidence="1" id="KW-0732">Signal</keyword>
<keyword evidence="3" id="KW-1185">Reference proteome</keyword>
<dbReference type="RefSeq" id="WP_115089369.1">
    <property type="nucleotide sequence ID" value="NZ_CBCSFG010000007.1"/>
</dbReference>
<evidence type="ECO:0000313" key="2">
    <source>
        <dbReference type="EMBL" id="SUQ65755.1"/>
    </source>
</evidence>
<organism evidence="2 3">
    <name type="scientific">Pseudomonas wadenswilerensis</name>
    <dbReference type="NCBI Taxonomy" id="1785161"/>
    <lineage>
        <taxon>Bacteria</taxon>
        <taxon>Pseudomonadati</taxon>
        <taxon>Pseudomonadota</taxon>
        <taxon>Gammaproteobacteria</taxon>
        <taxon>Pseudomonadales</taxon>
        <taxon>Pseudomonadaceae</taxon>
        <taxon>Pseudomonas</taxon>
    </lineage>
</organism>
<feature type="chain" id="PRO_5016921728" evidence="1">
    <location>
        <begin position="19"/>
        <end position="147"/>
    </location>
</feature>
<protein>
    <submittedName>
        <fullName evidence="2">Putative lipoprotein</fullName>
    </submittedName>
</protein>
<dbReference type="AlphaFoldDB" id="A0A380T726"/>
<feature type="signal peptide" evidence="1">
    <location>
        <begin position="1"/>
        <end position="18"/>
    </location>
</feature>
<evidence type="ECO:0000256" key="1">
    <source>
        <dbReference type="SAM" id="SignalP"/>
    </source>
</evidence>
<dbReference type="PROSITE" id="PS51257">
    <property type="entry name" value="PROKAR_LIPOPROTEIN"/>
    <property type="match status" value="1"/>
</dbReference>
<sequence>MSSLIRAAVLGLALAGLAGCTSKPVLTPQEQLVVGHNYSQEQVQQAILKAVAERGWTARKISPNLIQADILVRNTFYAAVDIRYSVSNFRINYRDSRELGYNNGKIHRNYNRWVNNLDKSILQELNRMEAQNIMQRAINEQHSNTVK</sequence>
<accession>A0A380T726</accession>
<evidence type="ECO:0000313" key="3">
    <source>
        <dbReference type="Proteomes" id="UP000255177"/>
    </source>
</evidence>